<keyword evidence="1" id="KW-0472">Membrane</keyword>
<keyword evidence="1" id="KW-1133">Transmembrane helix</keyword>
<comment type="caution">
    <text evidence="2">The sequence shown here is derived from an EMBL/GenBank/DDBJ whole genome shotgun (WGS) entry which is preliminary data.</text>
</comment>
<gene>
    <name evidence="2" type="ORF">HOLleu_44275</name>
</gene>
<name>A0A9Q0Y8Y4_HOLLE</name>
<protein>
    <submittedName>
        <fullName evidence="2">Uncharacterized protein</fullName>
    </submittedName>
</protein>
<organism evidence="2 3">
    <name type="scientific">Holothuria leucospilota</name>
    <name type="common">Black long sea cucumber</name>
    <name type="synonym">Mertensiothuria leucospilota</name>
    <dbReference type="NCBI Taxonomy" id="206669"/>
    <lineage>
        <taxon>Eukaryota</taxon>
        <taxon>Metazoa</taxon>
        <taxon>Echinodermata</taxon>
        <taxon>Eleutherozoa</taxon>
        <taxon>Echinozoa</taxon>
        <taxon>Holothuroidea</taxon>
        <taxon>Aspidochirotacea</taxon>
        <taxon>Aspidochirotida</taxon>
        <taxon>Holothuriidae</taxon>
        <taxon>Holothuria</taxon>
    </lineage>
</organism>
<reference evidence="2" key="1">
    <citation type="submission" date="2021-10" db="EMBL/GenBank/DDBJ databases">
        <title>Tropical sea cucumber genome reveals ecological adaptation and Cuvierian tubules defense mechanism.</title>
        <authorList>
            <person name="Chen T."/>
        </authorList>
    </citation>
    <scope>NUCLEOTIDE SEQUENCE</scope>
    <source>
        <strain evidence="2">Nanhai2018</strain>
        <tissue evidence="2">Muscle</tissue>
    </source>
</reference>
<accession>A0A9Q0Y8Y4</accession>
<dbReference type="EMBL" id="JAIZAY010000760">
    <property type="protein sequence ID" value="KAJ8017983.1"/>
    <property type="molecule type" value="Genomic_DNA"/>
</dbReference>
<proteinExistence type="predicted"/>
<evidence type="ECO:0000313" key="3">
    <source>
        <dbReference type="Proteomes" id="UP001152320"/>
    </source>
</evidence>
<dbReference type="Proteomes" id="UP001152320">
    <property type="component" value="Unassembled WGS sequence"/>
</dbReference>
<dbReference type="AlphaFoldDB" id="A0A9Q0Y8Y4"/>
<keyword evidence="3" id="KW-1185">Reference proteome</keyword>
<evidence type="ECO:0000313" key="2">
    <source>
        <dbReference type="EMBL" id="KAJ8017983.1"/>
    </source>
</evidence>
<feature type="transmembrane region" description="Helical" evidence="1">
    <location>
        <begin position="17"/>
        <end position="38"/>
    </location>
</feature>
<sequence length="74" mass="8405">MTLVLFYKVLQSTDFKVYLSVVLYYIILALQFSPYIIGSAEVSYWACKVFNCVAVDISDMQNKGIKQALVEAKL</sequence>
<evidence type="ECO:0000256" key="1">
    <source>
        <dbReference type="SAM" id="Phobius"/>
    </source>
</evidence>
<keyword evidence="1" id="KW-0812">Transmembrane</keyword>